<dbReference type="Gene3D" id="1.10.10.60">
    <property type="entry name" value="Homeodomain-like"/>
    <property type="match status" value="1"/>
</dbReference>
<keyword evidence="9" id="KW-1185">Reference proteome</keyword>
<dbReference type="Pfam" id="PF25601">
    <property type="entry name" value="AAA_lid_14"/>
    <property type="match status" value="1"/>
</dbReference>
<proteinExistence type="predicted"/>
<dbReference type="SUPFAM" id="SSF46689">
    <property type="entry name" value="Homeodomain-like"/>
    <property type="match status" value="1"/>
</dbReference>
<dbReference type="Gene3D" id="1.10.8.60">
    <property type="match status" value="1"/>
</dbReference>
<evidence type="ECO:0000313" key="9">
    <source>
        <dbReference type="Proteomes" id="UP000282892"/>
    </source>
</evidence>
<dbReference type="PROSITE" id="PS50045">
    <property type="entry name" value="SIGMA54_INTERACT_4"/>
    <property type="match status" value="1"/>
</dbReference>
<keyword evidence="1" id="KW-0547">Nucleotide-binding</keyword>
<dbReference type="Pfam" id="PF13426">
    <property type="entry name" value="PAS_9"/>
    <property type="match status" value="1"/>
</dbReference>
<dbReference type="EMBL" id="CP022572">
    <property type="protein sequence ID" value="AZU62553.1"/>
    <property type="molecule type" value="Genomic_DNA"/>
</dbReference>
<evidence type="ECO:0000256" key="1">
    <source>
        <dbReference type="ARBA" id="ARBA00022741"/>
    </source>
</evidence>
<evidence type="ECO:0000313" key="8">
    <source>
        <dbReference type="EMBL" id="AZU62553.1"/>
    </source>
</evidence>
<dbReference type="InterPro" id="IPR000700">
    <property type="entry name" value="PAS-assoc_C"/>
</dbReference>
<dbReference type="InterPro" id="IPR003593">
    <property type="entry name" value="AAA+_ATPase"/>
</dbReference>
<evidence type="ECO:0000256" key="2">
    <source>
        <dbReference type="ARBA" id="ARBA00022797"/>
    </source>
</evidence>
<accession>A0A3T0HZR8</accession>
<feature type="domain" description="PAC" evidence="7">
    <location>
        <begin position="79"/>
        <end position="131"/>
    </location>
</feature>
<dbReference type="OrthoDB" id="9771372at2"/>
<dbReference type="GO" id="GO:0003677">
    <property type="term" value="F:DNA binding"/>
    <property type="evidence" value="ECO:0007669"/>
    <property type="project" value="UniProtKB-KW"/>
</dbReference>
<dbReference type="SUPFAM" id="SSF55785">
    <property type="entry name" value="PYP-like sensor domain (PAS domain)"/>
    <property type="match status" value="1"/>
</dbReference>
<dbReference type="Gene3D" id="3.40.50.300">
    <property type="entry name" value="P-loop containing nucleotide triphosphate hydrolases"/>
    <property type="match status" value="1"/>
</dbReference>
<organism evidence="8 9">
    <name type="scientific">Neobacillus mesonae</name>
    <dbReference type="NCBI Taxonomy" id="1193713"/>
    <lineage>
        <taxon>Bacteria</taxon>
        <taxon>Bacillati</taxon>
        <taxon>Bacillota</taxon>
        <taxon>Bacilli</taxon>
        <taxon>Bacillales</taxon>
        <taxon>Bacillaceae</taxon>
        <taxon>Neobacillus</taxon>
    </lineage>
</organism>
<feature type="coiled-coil region" evidence="5">
    <location>
        <begin position="115"/>
        <end position="145"/>
    </location>
</feature>
<dbReference type="InterPro" id="IPR002078">
    <property type="entry name" value="Sigma_54_int"/>
</dbReference>
<evidence type="ECO:0000259" key="6">
    <source>
        <dbReference type="PROSITE" id="PS50045"/>
    </source>
</evidence>
<keyword evidence="3" id="KW-0067">ATP-binding</keyword>
<dbReference type="GO" id="GO:0005524">
    <property type="term" value="F:ATP binding"/>
    <property type="evidence" value="ECO:0007669"/>
    <property type="project" value="UniProtKB-KW"/>
</dbReference>
<dbReference type="AlphaFoldDB" id="A0A3T0HZR8"/>
<dbReference type="KEGG" id="nmk:CHR53_15440"/>
<dbReference type="CDD" id="cd00009">
    <property type="entry name" value="AAA"/>
    <property type="match status" value="1"/>
</dbReference>
<dbReference type="PROSITE" id="PS00675">
    <property type="entry name" value="SIGMA54_INTERACT_1"/>
    <property type="match status" value="1"/>
</dbReference>
<dbReference type="PROSITE" id="PS50113">
    <property type="entry name" value="PAC"/>
    <property type="match status" value="1"/>
</dbReference>
<dbReference type="Gene3D" id="3.30.450.20">
    <property type="entry name" value="PAS domain"/>
    <property type="match status" value="1"/>
</dbReference>
<dbReference type="PANTHER" id="PTHR32071:SF57">
    <property type="entry name" value="C4-DICARBOXYLATE TRANSPORT TRANSCRIPTIONAL REGULATORY PROTEIN DCTD"/>
    <property type="match status" value="1"/>
</dbReference>
<dbReference type="InterPro" id="IPR025662">
    <property type="entry name" value="Sigma_54_int_dom_ATP-bd_1"/>
</dbReference>
<dbReference type="RefSeq" id="WP_127487288.1">
    <property type="nucleotide sequence ID" value="NZ_CP022572.1"/>
</dbReference>
<reference evidence="8 9" key="1">
    <citation type="submission" date="2017-07" db="EMBL/GenBank/DDBJ databases">
        <title>The complete genome sequence of Bacillus mesonae strain H20-5, an efficient strain improving plant abiotic stress resistance.</title>
        <authorList>
            <person name="Kim S.Y."/>
            <person name="Song H."/>
            <person name="Sang M.K."/>
            <person name="Weon H.-Y."/>
            <person name="Song J."/>
        </authorList>
    </citation>
    <scope>NUCLEOTIDE SEQUENCE [LARGE SCALE GENOMIC DNA]</scope>
    <source>
        <strain evidence="8 9">H20-5</strain>
    </source>
</reference>
<dbReference type="InterPro" id="IPR035965">
    <property type="entry name" value="PAS-like_dom_sf"/>
</dbReference>
<dbReference type="Pfam" id="PF18024">
    <property type="entry name" value="HTH_50"/>
    <property type="match status" value="1"/>
</dbReference>
<dbReference type="FunFam" id="3.40.50.300:FF:000006">
    <property type="entry name" value="DNA-binding transcriptional regulator NtrC"/>
    <property type="match status" value="1"/>
</dbReference>
<sequence>MSFQSAKEINLEISELEDIFEGSFDEIMVVNKNGIVKKVNSVCEINYHLPIEEIIGKHVEELEQNGVFSPSASLQVIEKKVPIELLQKTRYGRYLHVRARPLFNNKGNLTKVVCYSRDLTELINLRKKLEEIEEQLETYHNELNEPVEFHGVISKSSEMQKVLKIVKKIAKVDTTVLILGETGVGKSKIVQHIHKLSGRGNQVLNEINCAALPEQLIESELFGYEGGSFTGAFKSGKEGLIAASRKGTLFLDEIGELPLHLQGKLLQVLQEKKVRPVGGKSYIEVDVRIIAATNRDLEEMVEQGKFRKDLYYRLNIIPIYIPPLKERRDDILPLAYHFLDRFNNEYQSEVRFSPKVLEAFLNYSWNGNIRELENLIERLVIISDDVITIKDLPYNLREYQNKRNNKMLNEIIEDLEKAVITESYKQYNSTYKVAKELGISQSSVQRKIKKYLG</sequence>
<keyword evidence="5" id="KW-0175">Coiled coil</keyword>
<protein>
    <recommendedName>
        <fullName evidence="4">HTH-type transcriptional regulatory protein TyrR</fullName>
    </recommendedName>
</protein>
<dbReference type="Pfam" id="PF00158">
    <property type="entry name" value="Sigma54_activat"/>
    <property type="match status" value="1"/>
</dbReference>
<dbReference type="CDD" id="cd00130">
    <property type="entry name" value="PAS"/>
    <property type="match status" value="1"/>
</dbReference>
<evidence type="ECO:0000256" key="3">
    <source>
        <dbReference type="ARBA" id="ARBA00022840"/>
    </source>
</evidence>
<dbReference type="GO" id="GO:0006355">
    <property type="term" value="P:regulation of DNA-templated transcription"/>
    <property type="evidence" value="ECO:0007669"/>
    <property type="project" value="InterPro"/>
</dbReference>
<dbReference type="InterPro" id="IPR027417">
    <property type="entry name" value="P-loop_NTPase"/>
</dbReference>
<dbReference type="SUPFAM" id="SSF52540">
    <property type="entry name" value="P-loop containing nucleoside triphosphate hydrolases"/>
    <property type="match status" value="1"/>
</dbReference>
<dbReference type="InterPro" id="IPR030828">
    <property type="entry name" value="HTH_TyrR"/>
</dbReference>
<dbReference type="InterPro" id="IPR000014">
    <property type="entry name" value="PAS"/>
</dbReference>
<feature type="domain" description="Sigma-54 factor interaction" evidence="6">
    <location>
        <begin position="152"/>
        <end position="381"/>
    </location>
</feature>
<dbReference type="PANTHER" id="PTHR32071">
    <property type="entry name" value="TRANSCRIPTIONAL REGULATORY PROTEIN"/>
    <property type="match status" value="1"/>
</dbReference>
<keyword evidence="2" id="KW-0058">Aromatic hydrocarbons catabolism</keyword>
<evidence type="ECO:0000259" key="7">
    <source>
        <dbReference type="PROSITE" id="PS50113"/>
    </source>
</evidence>
<dbReference type="NCBIfam" id="TIGR04381">
    <property type="entry name" value="HTH_TypR"/>
    <property type="match status" value="1"/>
</dbReference>
<dbReference type="Proteomes" id="UP000282892">
    <property type="component" value="Chromosome"/>
</dbReference>
<dbReference type="InterPro" id="IPR058031">
    <property type="entry name" value="AAA_lid_NorR"/>
</dbReference>
<gene>
    <name evidence="8" type="ORF">CHR53_15440</name>
</gene>
<dbReference type="InterPro" id="IPR009057">
    <property type="entry name" value="Homeodomain-like_sf"/>
</dbReference>
<evidence type="ECO:0000256" key="4">
    <source>
        <dbReference type="ARBA" id="ARBA00029500"/>
    </source>
</evidence>
<name>A0A3T0HZR8_9BACI</name>
<evidence type="ECO:0000256" key="5">
    <source>
        <dbReference type="SAM" id="Coils"/>
    </source>
</evidence>
<dbReference type="SMART" id="SM00382">
    <property type="entry name" value="AAA"/>
    <property type="match status" value="1"/>
</dbReference>